<dbReference type="Proteomes" id="UP000289758">
    <property type="component" value="Unassembled WGS sequence"/>
</dbReference>
<keyword evidence="3" id="KW-0597">Phosphoprotein</keyword>
<dbReference type="EMBL" id="PDKK01000014">
    <property type="protein sequence ID" value="RXK02854.1"/>
    <property type="molecule type" value="Genomic_DNA"/>
</dbReference>
<gene>
    <name evidence="8" type="ORF">CRV07_13280</name>
</gene>
<dbReference type="PANTHER" id="PTHR35936:SF19">
    <property type="entry name" value="AMINO-ACID-BINDING PROTEIN YXEM-RELATED"/>
    <property type="match status" value="1"/>
</dbReference>
<feature type="domain" description="PAS" evidence="7">
    <location>
        <begin position="563"/>
        <end position="633"/>
    </location>
</feature>
<dbReference type="Pfam" id="PF02518">
    <property type="entry name" value="HATPase_c"/>
    <property type="match status" value="1"/>
</dbReference>
<proteinExistence type="predicted"/>
<dbReference type="SUPFAM" id="SSF53850">
    <property type="entry name" value="Periplasmic binding protein-like II"/>
    <property type="match status" value="2"/>
</dbReference>
<dbReference type="InterPro" id="IPR005467">
    <property type="entry name" value="His_kinase_dom"/>
</dbReference>
<evidence type="ECO:0000256" key="3">
    <source>
        <dbReference type="ARBA" id="ARBA00022553"/>
    </source>
</evidence>
<comment type="caution">
    <text evidence="8">The sequence shown here is derived from an EMBL/GenBank/DDBJ whole genome shotgun (WGS) entry which is preliminary data.</text>
</comment>
<name>A0A4Q1AGX2_9BACT</name>
<dbReference type="Gene3D" id="3.30.565.10">
    <property type="entry name" value="Histidine kinase-like ATPase, C-terminal domain"/>
    <property type="match status" value="1"/>
</dbReference>
<dbReference type="PANTHER" id="PTHR35936">
    <property type="entry name" value="MEMBRANE-BOUND LYTIC MUREIN TRANSGLYCOSYLASE F"/>
    <property type="match status" value="1"/>
</dbReference>
<comment type="catalytic activity">
    <reaction evidence="1">
        <text>ATP + protein L-histidine = ADP + protein N-phospho-L-histidine.</text>
        <dbReference type="EC" id="2.7.13.3"/>
    </reaction>
</comment>
<dbReference type="PROSITE" id="PS50109">
    <property type="entry name" value="HIS_KIN"/>
    <property type="match status" value="1"/>
</dbReference>
<dbReference type="SMART" id="SM00388">
    <property type="entry name" value="HisKA"/>
    <property type="match status" value="1"/>
</dbReference>
<dbReference type="InterPro" id="IPR036890">
    <property type="entry name" value="HATPase_C_sf"/>
</dbReference>
<sequence length="923" mass="107044">MHWRVMKKFFYLIPFLFLINLYAEDNKLIGEINSYLTKEEIAYINDKKVIKVSNEFDYEPMDFSVDGIALGYSIDLLNILAKKIGIEVEYVTKPWTELLDDLYAGKIDLIHTIYKSNKREETLYFSTPYLISENYYITRKDNRKNVKLASLKNEKFGVSKGWHEENIVNQYPNVKKIYYENLKSKLEALSMGKIDIFMNDRNIANYYIKKYGYTNIKVANQVNESENEELDKYYFATLKEQSILISILNKAYMNVSIDLLNKLQDRWFGKIRNQVFNLSEQEYLDKKAKIRMCVFPKSMPVSDVNKENVEGIISDILKELYENVQLEFELIQTDSFKTTFDYLKEGKCEVLPTVEYSKKNRDKYNLTSPYLNLPYVAIGKSDKAFFSDLLELKDKTISVVSYTSLIKALKEQYPSIKIRTVNSVEEGLDLVKSGEVYAHLTLYPIARYYKAKSSYSSLKIIGRLIEPLKLSIAVIKSEPILLGIIQKSIDTIPKSKIDNIVNNWTEVKIQKVQDYSLLLKILIVIFVLILLGVWRYKILKETNEEITSINDELHKSQSELIKQKEEFEAIFRYSKDGIAILDFELRFIDFNSSYLKMLGYSPEEIKRKKFIEILSLEEKENIEMIFKEVLENGYIDNFEKVCLGKDGKRVSTNITITLMPDKSRLLLTAKDMTSTKLLESQSKLASMGEMIGNIAHQWRQPLSVITTSASGLSLKAEMLDSIKSDEVIMFSNQIIEQAQYLSKTIDDFRNFIREDLNYSEISVKEALLNAIAIARVAIKSNYITVVEDIQDDLTIIGNKNELGQAFINIINNAKDKLKEISEKEQKRYIFISTKSVDKNTLEVKILDNGRGIEEKIINRIFEPYFTTKHQSIGTGLGLSMSDKIIRERHKGLIHVYNEEFEYHKKKYKGAAFIISLSKNNILQ</sequence>
<evidence type="ECO:0000259" key="7">
    <source>
        <dbReference type="PROSITE" id="PS50112"/>
    </source>
</evidence>
<dbReference type="NCBIfam" id="TIGR00229">
    <property type="entry name" value="sensory_box"/>
    <property type="match status" value="1"/>
</dbReference>
<dbReference type="AlphaFoldDB" id="A0A4Q1AGX2"/>
<dbReference type="OrthoDB" id="5342498at2"/>
<dbReference type="CDD" id="cd00130">
    <property type="entry name" value="PAS"/>
    <property type="match status" value="1"/>
</dbReference>
<dbReference type="SMART" id="SM00062">
    <property type="entry name" value="PBPb"/>
    <property type="match status" value="2"/>
</dbReference>
<dbReference type="Gene3D" id="1.10.287.130">
    <property type="match status" value="1"/>
</dbReference>
<keyword evidence="5" id="KW-0175">Coiled coil</keyword>
<dbReference type="EC" id="2.7.13.3" evidence="2"/>
<dbReference type="SUPFAM" id="SSF47384">
    <property type="entry name" value="Homodimeric domain of signal transducing histidine kinase"/>
    <property type="match status" value="1"/>
</dbReference>
<dbReference type="SMART" id="SM00387">
    <property type="entry name" value="HATPase_c"/>
    <property type="match status" value="1"/>
</dbReference>
<dbReference type="PROSITE" id="PS50112">
    <property type="entry name" value="PAS"/>
    <property type="match status" value="1"/>
</dbReference>
<dbReference type="InterPro" id="IPR036097">
    <property type="entry name" value="HisK_dim/P_sf"/>
</dbReference>
<dbReference type="CDD" id="cd00082">
    <property type="entry name" value="HisKA"/>
    <property type="match status" value="1"/>
</dbReference>
<dbReference type="CDD" id="cd01007">
    <property type="entry name" value="PBP2_BvgS_HisK_like"/>
    <property type="match status" value="1"/>
</dbReference>
<dbReference type="InterPro" id="IPR001638">
    <property type="entry name" value="Solute-binding_3/MltF_N"/>
</dbReference>
<evidence type="ECO:0000256" key="2">
    <source>
        <dbReference type="ARBA" id="ARBA00012438"/>
    </source>
</evidence>
<dbReference type="SUPFAM" id="SSF55785">
    <property type="entry name" value="PYP-like sensor domain (PAS domain)"/>
    <property type="match status" value="1"/>
</dbReference>
<dbReference type="PRINTS" id="PR00344">
    <property type="entry name" value="BCTRLSENSOR"/>
</dbReference>
<evidence type="ECO:0000313" key="8">
    <source>
        <dbReference type="EMBL" id="RXK02854.1"/>
    </source>
</evidence>
<evidence type="ECO:0000256" key="5">
    <source>
        <dbReference type="SAM" id="Coils"/>
    </source>
</evidence>
<evidence type="ECO:0000256" key="4">
    <source>
        <dbReference type="ARBA" id="ARBA00022729"/>
    </source>
</evidence>
<keyword evidence="9" id="KW-1185">Reference proteome</keyword>
<dbReference type="InterPro" id="IPR035965">
    <property type="entry name" value="PAS-like_dom_sf"/>
</dbReference>
<dbReference type="Pfam" id="PF13426">
    <property type="entry name" value="PAS_9"/>
    <property type="match status" value="1"/>
</dbReference>
<dbReference type="GO" id="GO:0000155">
    <property type="term" value="F:phosphorelay sensor kinase activity"/>
    <property type="evidence" value="ECO:0007669"/>
    <property type="project" value="InterPro"/>
</dbReference>
<accession>A0A4Q1AGX2</accession>
<feature type="domain" description="Histidine kinase" evidence="6">
    <location>
        <begin position="693"/>
        <end position="920"/>
    </location>
</feature>
<dbReference type="InterPro" id="IPR004358">
    <property type="entry name" value="Sig_transdc_His_kin-like_C"/>
</dbReference>
<dbReference type="Pfam" id="PF00497">
    <property type="entry name" value="SBP_bac_3"/>
    <property type="match status" value="2"/>
</dbReference>
<dbReference type="Gene3D" id="3.30.450.20">
    <property type="entry name" value="PAS domain"/>
    <property type="match status" value="1"/>
</dbReference>
<dbReference type="InterPro" id="IPR003661">
    <property type="entry name" value="HisK_dim/P_dom"/>
</dbReference>
<keyword evidence="4" id="KW-0732">Signal</keyword>
<evidence type="ECO:0000313" key="9">
    <source>
        <dbReference type="Proteomes" id="UP000289758"/>
    </source>
</evidence>
<dbReference type="Pfam" id="PF00512">
    <property type="entry name" value="HisKA"/>
    <property type="match status" value="1"/>
</dbReference>
<dbReference type="Gene3D" id="3.40.190.10">
    <property type="entry name" value="Periplasmic binding protein-like II"/>
    <property type="match status" value="4"/>
</dbReference>
<dbReference type="SMART" id="SM00091">
    <property type="entry name" value="PAS"/>
    <property type="match status" value="1"/>
</dbReference>
<feature type="coiled-coil region" evidence="5">
    <location>
        <begin position="539"/>
        <end position="566"/>
    </location>
</feature>
<dbReference type="InterPro" id="IPR000014">
    <property type="entry name" value="PAS"/>
</dbReference>
<evidence type="ECO:0000256" key="1">
    <source>
        <dbReference type="ARBA" id="ARBA00000085"/>
    </source>
</evidence>
<reference evidence="8 9" key="1">
    <citation type="submission" date="2017-10" db="EMBL/GenBank/DDBJ databases">
        <title>Genomics of the genus Arcobacter.</title>
        <authorList>
            <person name="Perez-Cataluna A."/>
            <person name="Figueras M.J."/>
        </authorList>
    </citation>
    <scope>NUCLEOTIDE SEQUENCE [LARGE SCALE GENOMIC DNA]</scope>
    <source>
        <strain evidence="8 9">CECT 8441</strain>
    </source>
</reference>
<dbReference type="SUPFAM" id="SSF55874">
    <property type="entry name" value="ATPase domain of HSP90 chaperone/DNA topoisomerase II/histidine kinase"/>
    <property type="match status" value="1"/>
</dbReference>
<dbReference type="InterPro" id="IPR003594">
    <property type="entry name" value="HATPase_dom"/>
</dbReference>
<organism evidence="8 9">
    <name type="scientific">Halarcobacter ebronensis</name>
    <dbReference type="NCBI Taxonomy" id="1462615"/>
    <lineage>
        <taxon>Bacteria</taxon>
        <taxon>Pseudomonadati</taxon>
        <taxon>Campylobacterota</taxon>
        <taxon>Epsilonproteobacteria</taxon>
        <taxon>Campylobacterales</taxon>
        <taxon>Arcobacteraceae</taxon>
        <taxon>Halarcobacter</taxon>
    </lineage>
</organism>
<evidence type="ECO:0000259" key="6">
    <source>
        <dbReference type="PROSITE" id="PS50109"/>
    </source>
</evidence>
<protein>
    <recommendedName>
        <fullName evidence="2">histidine kinase</fullName>
        <ecNumber evidence="2">2.7.13.3</ecNumber>
    </recommendedName>
</protein>